<dbReference type="InterPro" id="IPR002508">
    <property type="entry name" value="MurNAc-LAA_cat"/>
</dbReference>
<dbReference type="GO" id="GO:0008745">
    <property type="term" value="F:N-acetylmuramoyl-L-alanine amidase activity"/>
    <property type="evidence" value="ECO:0007669"/>
    <property type="project" value="UniProtKB-EC"/>
</dbReference>
<dbReference type="SMART" id="SM00646">
    <property type="entry name" value="Ami_3"/>
    <property type="match status" value="1"/>
</dbReference>
<gene>
    <name evidence="3" type="primary">lytC_8</name>
    <name evidence="3" type="ORF">SDC9_78956</name>
</gene>
<evidence type="ECO:0000256" key="1">
    <source>
        <dbReference type="ARBA" id="ARBA00022801"/>
    </source>
</evidence>
<dbReference type="EC" id="3.5.1.28" evidence="3"/>
<keyword evidence="1 3" id="KW-0378">Hydrolase</keyword>
<evidence type="ECO:0000259" key="2">
    <source>
        <dbReference type="SMART" id="SM00646"/>
    </source>
</evidence>
<dbReference type="PANTHER" id="PTHR30404">
    <property type="entry name" value="N-ACETYLMURAMOYL-L-ALANINE AMIDASE"/>
    <property type="match status" value="1"/>
</dbReference>
<dbReference type="SUPFAM" id="SSF53187">
    <property type="entry name" value="Zn-dependent exopeptidases"/>
    <property type="match status" value="1"/>
</dbReference>
<sequence length="206" mass="23372">MYKIASRSIKNEQANNKNFGVTKETFKLVIDSIHSVTDPGHGGIDVGATSVSGLYEKDFTFSLSKKVNEVLEKEERIQIYIINGYIDYKDRPSFANELNADLYISIHGNIFETPDVSGTESYYYNNESKILAEVIHNHVVSTTGFNDRGVKKEELFVVRDTEMPSVLLEVGYLTNPKEEQLMFDDGFQYLIAESICNGIKKYLEID</sequence>
<dbReference type="GO" id="GO:0009253">
    <property type="term" value="P:peptidoglycan catabolic process"/>
    <property type="evidence" value="ECO:0007669"/>
    <property type="project" value="InterPro"/>
</dbReference>
<dbReference type="Gene3D" id="3.40.630.40">
    <property type="entry name" value="Zn-dependent exopeptidases"/>
    <property type="match status" value="1"/>
</dbReference>
<dbReference type="InterPro" id="IPR050695">
    <property type="entry name" value="N-acetylmuramoyl_amidase_3"/>
</dbReference>
<organism evidence="3">
    <name type="scientific">bioreactor metagenome</name>
    <dbReference type="NCBI Taxonomy" id="1076179"/>
    <lineage>
        <taxon>unclassified sequences</taxon>
        <taxon>metagenomes</taxon>
        <taxon>ecological metagenomes</taxon>
    </lineage>
</organism>
<dbReference type="Pfam" id="PF01520">
    <property type="entry name" value="Amidase_3"/>
    <property type="match status" value="1"/>
</dbReference>
<accession>A0A644Z2L0</accession>
<feature type="domain" description="MurNAc-LAA" evidence="2">
    <location>
        <begin position="92"/>
        <end position="200"/>
    </location>
</feature>
<evidence type="ECO:0000313" key="3">
    <source>
        <dbReference type="EMBL" id="MPM32394.1"/>
    </source>
</evidence>
<comment type="caution">
    <text evidence="3">The sequence shown here is derived from an EMBL/GenBank/DDBJ whole genome shotgun (WGS) entry which is preliminary data.</text>
</comment>
<protein>
    <submittedName>
        <fullName evidence="3">N-acetylmuramoyl-L-alanine amidase LytC</fullName>
        <ecNumber evidence="3">3.5.1.28</ecNumber>
    </submittedName>
</protein>
<dbReference type="PANTHER" id="PTHR30404:SF0">
    <property type="entry name" value="N-ACETYLMURAMOYL-L-ALANINE AMIDASE AMIC"/>
    <property type="match status" value="1"/>
</dbReference>
<dbReference type="AlphaFoldDB" id="A0A644Z2L0"/>
<reference evidence="3" key="1">
    <citation type="submission" date="2019-08" db="EMBL/GenBank/DDBJ databases">
        <authorList>
            <person name="Kucharzyk K."/>
            <person name="Murdoch R.W."/>
            <person name="Higgins S."/>
            <person name="Loffler F."/>
        </authorList>
    </citation>
    <scope>NUCLEOTIDE SEQUENCE</scope>
</reference>
<dbReference type="EMBL" id="VSSQ01006348">
    <property type="protein sequence ID" value="MPM32394.1"/>
    <property type="molecule type" value="Genomic_DNA"/>
</dbReference>
<name>A0A644Z2L0_9ZZZZ</name>
<dbReference type="CDD" id="cd02696">
    <property type="entry name" value="MurNAc-LAA"/>
    <property type="match status" value="1"/>
</dbReference>
<proteinExistence type="predicted"/>
<dbReference type="GO" id="GO:0030288">
    <property type="term" value="C:outer membrane-bounded periplasmic space"/>
    <property type="evidence" value="ECO:0007669"/>
    <property type="project" value="TreeGrafter"/>
</dbReference>